<evidence type="ECO:0000256" key="1">
    <source>
        <dbReference type="ARBA" id="ARBA00001933"/>
    </source>
</evidence>
<gene>
    <name evidence="13" type="ORF">KFL_000850080</name>
</gene>
<dbReference type="CDD" id="cd06451">
    <property type="entry name" value="AGAT_like"/>
    <property type="match status" value="1"/>
</dbReference>
<dbReference type="Gene3D" id="3.90.1150.10">
    <property type="entry name" value="Aspartate Aminotransferase, domain 1"/>
    <property type="match status" value="1"/>
</dbReference>
<dbReference type="PROSITE" id="PS00595">
    <property type="entry name" value="AA_TRANSFER_CLASS_5"/>
    <property type="match status" value="1"/>
</dbReference>
<evidence type="ECO:0000256" key="10">
    <source>
        <dbReference type="RuleBase" id="RU004504"/>
    </source>
</evidence>
<dbReference type="Proteomes" id="UP000054558">
    <property type="component" value="Unassembled WGS sequence"/>
</dbReference>
<dbReference type="InterPro" id="IPR000192">
    <property type="entry name" value="Aminotrans_V_dom"/>
</dbReference>
<evidence type="ECO:0000259" key="12">
    <source>
        <dbReference type="Pfam" id="PF00266"/>
    </source>
</evidence>
<dbReference type="EC" id="2.6.1.44" evidence="3"/>
<dbReference type="STRING" id="105231.A0A1Y1HUU1"/>
<comment type="similarity">
    <text evidence="2 9">Belongs to the class-V pyridoxal-phosphate-dependent aminotransferase family.</text>
</comment>
<dbReference type="InterPro" id="IPR020578">
    <property type="entry name" value="Aminotrans_V_PyrdxlP_BS"/>
</dbReference>
<accession>A0A1Y1HUU1</accession>
<dbReference type="InterPro" id="IPR015422">
    <property type="entry name" value="PyrdxlP-dep_Trfase_small"/>
</dbReference>
<keyword evidence="5 13" id="KW-0808">Transferase</keyword>
<dbReference type="GO" id="GO:0019265">
    <property type="term" value="P:glycine biosynthetic process, by transamination of glyoxylate"/>
    <property type="evidence" value="ECO:0000318"/>
    <property type="project" value="GO_Central"/>
</dbReference>
<name>A0A1Y1HUU1_KLENI</name>
<evidence type="ECO:0000256" key="5">
    <source>
        <dbReference type="ARBA" id="ARBA00022679"/>
    </source>
</evidence>
<evidence type="ECO:0000256" key="4">
    <source>
        <dbReference type="ARBA" id="ARBA00022576"/>
    </source>
</evidence>
<dbReference type="AlphaFoldDB" id="A0A1Y1HUU1"/>
<feature type="modified residue" description="N6-(pyridoxal phosphate)lysine" evidence="8">
    <location>
        <position position="255"/>
    </location>
</feature>
<keyword evidence="6 8" id="KW-0663">Pyridoxal phosphate</keyword>
<organism evidence="13 14">
    <name type="scientific">Klebsormidium nitens</name>
    <name type="common">Green alga</name>
    <name type="synonym">Ulothrix nitens</name>
    <dbReference type="NCBI Taxonomy" id="105231"/>
    <lineage>
        <taxon>Eukaryota</taxon>
        <taxon>Viridiplantae</taxon>
        <taxon>Streptophyta</taxon>
        <taxon>Klebsormidiophyceae</taxon>
        <taxon>Klebsormidiales</taxon>
        <taxon>Klebsormidiaceae</taxon>
        <taxon>Klebsormidium</taxon>
    </lineage>
</organism>
<proteinExistence type="inferred from homology"/>
<feature type="chain" id="PRO_5012824312" description="alanine--glyoxylate transaminase" evidence="11">
    <location>
        <begin position="25"/>
        <end position="442"/>
    </location>
</feature>
<dbReference type="Pfam" id="PF00266">
    <property type="entry name" value="Aminotran_5"/>
    <property type="match status" value="1"/>
</dbReference>
<dbReference type="PANTHER" id="PTHR21152">
    <property type="entry name" value="AMINOTRANSFERASE CLASS V"/>
    <property type="match status" value="1"/>
</dbReference>
<evidence type="ECO:0000256" key="7">
    <source>
        <dbReference type="PIRSR" id="PIRSR000524-1"/>
    </source>
</evidence>
<keyword evidence="14" id="KW-1185">Reference proteome</keyword>
<evidence type="ECO:0000256" key="11">
    <source>
        <dbReference type="SAM" id="SignalP"/>
    </source>
</evidence>
<feature type="signal peptide" evidence="11">
    <location>
        <begin position="1"/>
        <end position="24"/>
    </location>
</feature>
<dbReference type="PANTHER" id="PTHR21152:SF40">
    <property type="entry name" value="ALANINE--GLYOXYLATE AMINOTRANSFERASE"/>
    <property type="match status" value="1"/>
</dbReference>
<dbReference type="OMA" id="NAGIWGE"/>
<keyword evidence="11" id="KW-0732">Signal</keyword>
<dbReference type="FunFam" id="3.90.1150.10:FF:000039">
    <property type="entry name" value="Serine--pyruvate aminotransferase"/>
    <property type="match status" value="1"/>
</dbReference>
<dbReference type="GO" id="GO:0004760">
    <property type="term" value="F:L-serine-pyruvate transaminase activity"/>
    <property type="evidence" value="ECO:0000318"/>
    <property type="project" value="GO_Central"/>
</dbReference>
<evidence type="ECO:0000256" key="8">
    <source>
        <dbReference type="PIRSR" id="PIRSR000524-50"/>
    </source>
</evidence>
<dbReference type="EMBL" id="DF237034">
    <property type="protein sequence ID" value="GAQ81592.1"/>
    <property type="molecule type" value="Genomic_DNA"/>
</dbReference>
<evidence type="ECO:0000256" key="9">
    <source>
        <dbReference type="RuleBase" id="RU004075"/>
    </source>
</evidence>
<dbReference type="OrthoDB" id="7403325at2759"/>
<dbReference type="Gene3D" id="3.40.640.10">
    <property type="entry name" value="Type I PLP-dependent aspartate aminotransferase-like (Major domain)"/>
    <property type="match status" value="1"/>
</dbReference>
<keyword evidence="4 13" id="KW-0032">Aminotransferase</keyword>
<sequence>MHSFSRTTFLNLFVVCLAVGKATASSKICSWENNKDSSKGDCADGMESSKLKYAPPSISTSPIEVPAKILMGPGPSTPHPRVLQAGAAPLLGHMHPEFFRIMDDTQAWLRYGFQTSNTATLAVSGTGHAAMEMAVANTVEPGDQVIVGVNGIWGERMTDIAARFGAKVIPMETKPGTVFSYEDVKAALEKNPGTKIVFVVHGESSTGTLQPLAGLGKLCHEQGALLFVDTVCTLGGVPLNVDADELDIVYSGSQKCLGAPPGASPLTLSDKATAKLAARKTKVQSYYFDLNEVGPYWGVGGAARKYHHTGMVSNVYQLREALAMLAEEGLEAAWARHQQMADRLYEGLKQLGLELFVEDPAARLPTVTTIKVPKGVNWADVPAFLMKKYKLEIAGGLGPTAGQVWRVGIMGFNAQPRNIELLLVALKDALTHVGFLKDEKVV</sequence>
<dbReference type="GO" id="GO:0005777">
    <property type="term" value="C:peroxisome"/>
    <property type="evidence" value="ECO:0000318"/>
    <property type="project" value="GO_Central"/>
</dbReference>
<evidence type="ECO:0000256" key="2">
    <source>
        <dbReference type="ARBA" id="ARBA00009236"/>
    </source>
</evidence>
<evidence type="ECO:0000313" key="14">
    <source>
        <dbReference type="Proteomes" id="UP000054558"/>
    </source>
</evidence>
<dbReference type="InterPro" id="IPR024169">
    <property type="entry name" value="SP_NH2Trfase/AEP_transaminase"/>
</dbReference>
<evidence type="ECO:0000313" key="13">
    <source>
        <dbReference type="EMBL" id="GAQ81592.1"/>
    </source>
</evidence>
<dbReference type="SUPFAM" id="SSF53383">
    <property type="entry name" value="PLP-dependent transferases"/>
    <property type="match status" value="1"/>
</dbReference>
<dbReference type="PIRSF" id="PIRSF000524">
    <property type="entry name" value="SPT"/>
    <property type="match status" value="1"/>
</dbReference>
<comment type="cofactor">
    <cofactor evidence="1 8 10">
        <name>pyridoxal 5'-phosphate</name>
        <dbReference type="ChEBI" id="CHEBI:597326"/>
    </cofactor>
</comment>
<evidence type="ECO:0000256" key="3">
    <source>
        <dbReference type="ARBA" id="ARBA00013049"/>
    </source>
</evidence>
<feature type="binding site" evidence="7">
    <location>
        <position position="406"/>
    </location>
    <ligand>
        <name>substrate</name>
    </ligand>
</feature>
<dbReference type="GO" id="GO:0008453">
    <property type="term" value="F:alanine-glyoxylate transaminase activity"/>
    <property type="evidence" value="ECO:0000318"/>
    <property type="project" value="GO_Central"/>
</dbReference>
<protein>
    <recommendedName>
        <fullName evidence="3">alanine--glyoxylate transaminase</fullName>
        <ecNumber evidence="3">2.6.1.44</ecNumber>
    </recommendedName>
</protein>
<dbReference type="InterPro" id="IPR015424">
    <property type="entry name" value="PyrdxlP-dep_Trfase"/>
</dbReference>
<dbReference type="InterPro" id="IPR015421">
    <property type="entry name" value="PyrdxlP-dep_Trfase_major"/>
</dbReference>
<reference evidence="13 14" key="1">
    <citation type="journal article" date="2014" name="Nat. Commun.">
        <title>Klebsormidium flaccidum genome reveals primary factors for plant terrestrial adaptation.</title>
        <authorList>
            <person name="Hori K."/>
            <person name="Maruyama F."/>
            <person name="Fujisawa T."/>
            <person name="Togashi T."/>
            <person name="Yamamoto N."/>
            <person name="Seo M."/>
            <person name="Sato S."/>
            <person name="Yamada T."/>
            <person name="Mori H."/>
            <person name="Tajima N."/>
            <person name="Moriyama T."/>
            <person name="Ikeuchi M."/>
            <person name="Watanabe M."/>
            <person name="Wada H."/>
            <person name="Kobayashi K."/>
            <person name="Saito M."/>
            <person name="Masuda T."/>
            <person name="Sasaki-Sekimoto Y."/>
            <person name="Mashiguchi K."/>
            <person name="Awai K."/>
            <person name="Shimojima M."/>
            <person name="Masuda S."/>
            <person name="Iwai M."/>
            <person name="Nobusawa T."/>
            <person name="Narise T."/>
            <person name="Kondo S."/>
            <person name="Saito H."/>
            <person name="Sato R."/>
            <person name="Murakawa M."/>
            <person name="Ihara Y."/>
            <person name="Oshima-Yamada Y."/>
            <person name="Ohtaka K."/>
            <person name="Satoh M."/>
            <person name="Sonobe K."/>
            <person name="Ishii M."/>
            <person name="Ohtani R."/>
            <person name="Kanamori-Sato M."/>
            <person name="Honoki R."/>
            <person name="Miyazaki D."/>
            <person name="Mochizuki H."/>
            <person name="Umetsu J."/>
            <person name="Higashi K."/>
            <person name="Shibata D."/>
            <person name="Kamiya Y."/>
            <person name="Sato N."/>
            <person name="Nakamura Y."/>
            <person name="Tabata S."/>
            <person name="Ida S."/>
            <person name="Kurokawa K."/>
            <person name="Ohta H."/>
        </authorList>
    </citation>
    <scope>NUCLEOTIDE SEQUENCE [LARGE SCALE GENOMIC DNA]</scope>
    <source>
        <strain evidence="13 14">NIES-2285</strain>
    </source>
</reference>
<feature type="domain" description="Aminotransferase class V" evidence="12">
    <location>
        <begin position="92"/>
        <end position="396"/>
    </location>
</feature>
<evidence type="ECO:0000256" key="6">
    <source>
        <dbReference type="ARBA" id="ARBA00022898"/>
    </source>
</evidence>
<dbReference type="FunFam" id="3.40.640.10:FF:000027">
    <property type="entry name" value="Serine--pyruvate aminotransferase, mitochondrial"/>
    <property type="match status" value="1"/>
</dbReference>